<accession>A0A1G5DA07</accession>
<evidence type="ECO:0000256" key="1">
    <source>
        <dbReference type="ARBA" id="ARBA00023122"/>
    </source>
</evidence>
<keyword evidence="6" id="KW-1185">Reference proteome</keyword>
<dbReference type="InterPro" id="IPR046342">
    <property type="entry name" value="CBS_dom_sf"/>
</dbReference>
<dbReference type="STRING" id="490189.SAMN02927903_00792"/>
<dbReference type="InterPro" id="IPR000644">
    <property type="entry name" value="CBS_dom"/>
</dbReference>
<dbReference type="InterPro" id="IPR018490">
    <property type="entry name" value="cNMP-bd_dom_sf"/>
</dbReference>
<dbReference type="PROSITE" id="PS50042">
    <property type="entry name" value="CNMP_BINDING_3"/>
    <property type="match status" value="1"/>
</dbReference>
<dbReference type="EMBL" id="FMVF01000003">
    <property type="protein sequence ID" value="SCY11387.1"/>
    <property type="molecule type" value="Genomic_DNA"/>
</dbReference>
<dbReference type="InterPro" id="IPR000595">
    <property type="entry name" value="cNMP-bd_dom"/>
</dbReference>
<dbReference type="SMART" id="SM00116">
    <property type="entry name" value="CBS"/>
    <property type="match status" value="2"/>
</dbReference>
<dbReference type="Pfam" id="PF00027">
    <property type="entry name" value="cNMP_binding"/>
    <property type="match status" value="1"/>
</dbReference>
<dbReference type="InterPro" id="IPR005105">
    <property type="entry name" value="GlnD_Uridyltrans_N"/>
</dbReference>
<evidence type="ECO:0000313" key="6">
    <source>
        <dbReference type="Proteomes" id="UP000199354"/>
    </source>
</evidence>
<dbReference type="SUPFAM" id="SSF51206">
    <property type="entry name" value="cAMP-binding domain-like"/>
    <property type="match status" value="1"/>
</dbReference>
<dbReference type="PANTHER" id="PTHR43080:SF2">
    <property type="entry name" value="CBS DOMAIN-CONTAINING PROTEIN"/>
    <property type="match status" value="1"/>
</dbReference>
<reference evidence="5 6" key="1">
    <citation type="submission" date="2016-10" db="EMBL/GenBank/DDBJ databases">
        <authorList>
            <person name="de Groot N.N."/>
        </authorList>
    </citation>
    <scope>NUCLEOTIDE SEQUENCE [LARGE SCALE GENOMIC DNA]</scope>
    <source>
        <strain evidence="5 6">CGMCC 1.7031</strain>
    </source>
</reference>
<dbReference type="SMART" id="SM00100">
    <property type="entry name" value="cNMP"/>
    <property type="match status" value="1"/>
</dbReference>
<organism evidence="5 6">
    <name type="scientific">Flavobacterium caeni</name>
    <dbReference type="NCBI Taxonomy" id="490189"/>
    <lineage>
        <taxon>Bacteria</taxon>
        <taxon>Pseudomonadati</taxon>
        <taxon>Bacteroidota</taxon>
        <taxon>Flavobacteriia</taxon>
        <taxon>Flavobacteriales</taxon>
        <taxon>Flavobacteriaceae</taxon>
        <taxon>Flavobacterium</taxon>
    </lineage>
</organism>
<dbReference type="Proteomes" id="UP000199354">
    <property type="component" value="Unassembled WGS sequence"/>
</dbReference>
<dbReference type="Gene3D" id="3.10.580.10">
    <property type="entry name" value="CBS-domain"/>
    <property type="match status" value="1"/>
</dbReference>
<keyword evidence="1 2" id="KW-0129">CBS domain</keyword>
<dbReference type="CDD" id="cd00038">
    <property type="entry name" value="CAP_ED"/>
    <property type="match status" value="1"/>
</dbReference>
<dbReference type="RefSeq" id="WP_091141058.1">
    <property type="nucleotide sequence ID" value="NZ_FMVF01000003.1"/>
</dbReference>
<feature type="domain" description="CBS" evidence="4">
    <location>
        <begin position="237"/>
        <end position="300"/>
    </location>
</feature>
<dbReference type="InterPro" id="IPR014710">
    <property type="entry name" value="RmlC-like_jellyroll"/>
</dbReference>
<dbReference type="InterPro" id="IPR018821">
    <property type="entry name" value="DUF294_put_nucleoTrafse_sb-bd"/>
</dbReference>
<feature type="domain" description="Cyclic nucleotide-binding" evidence="3">
    <location>
        <begin position="17"/>
        <end position="137"/>
    </location>
</feature>
<dbReference type="Gene3D" id="2.60.120.10">
    <property type="entry name" value="Jelly Rolls"/>
    <property type="match status" value="1"/>
</dbReference>
<dbReference type="AlphaFoldDB" id="A0A1G5DA07"/>
<dbReference type="GO" id="GO:0008773">
    <property type="term" value="F:[protein-PII] uridylyltransferase activity"/>
    <property type="evidence" value="ECO:0007669"/>
    <property type="project" value="InterPro"/>
</dbReference>
<gene>
    <name evidence="5" type="ORF">SAMN02927903_00792</name>
</gene>
<proteinExistence type="predicted"/>
<dbReference type="PROSITE" id="PS51371">
    <property type="entry name" value="CBS"/>
    <property type="match status" value="1"/>
</dbReference>
<dbReference type="Pfam" id="PF03445">
    <property type="entry name" value="DUF294"/>
    <property type="match status" value="1"/>
</dbReference>
<protein>
    <submittedName>
        <fullName evidence="5">CBS domain-containing protein</fullName>
    </submittedName>
</protein>
<dbReference type="Pfam" id="PF00571">
    <property type="entry name" value="CBS"/>
    <property type="match status" value="2"/>
</dbReference>
<evidence type="ECO:0000256" key="2">
    <source>
        <dbReference type="PROSITE-ProRule" id="PRU00703"/>
    </source>
</evidence>
<name>A0A1G5DA07_9FLAO</name>
<dbReference type="OrthoDB" id="9810963at2"/>
<evidence type="ECO:0000259" key="4">
    <source>
        <dbReference type="PROSITE" id="PS51371"/>
    </source>
</evidence>
<sequence length="638" mass="71431">MNVIAERIADFLKQFSPFNNLTFEELTIVATSIRVVNLQKNKTLFQINDTPHDSFYVVASGVVNLSVISDAEETLLNKCVEGDIFGLRPFFAKNNYQMTAKARDESIVYAVPIDTFRPFVARNAEVLNFLLESFAHNSNNPADRETQGRLLSDNVTYAGSGQTEIQYFQTLNYNKLPLKTSRATLAKDAAQLMTDNLMDCVVVIENGAPIGIVTDNDMRSKIATGRYPVTIAIEKIMASPVIAVPESVSLAEAQLLILKHNVTHLCVTADGSDATEVKGVISLYDLIVAQSSNPGVLIKEIKRSQDAKDLKKVRAKLTELIQTSMVKNLPLSHIANVASEITLAIIKRSVELAILEMGSPPARFAWLSIGSQGRKEQLLLTDQDHILVFEDVAADKYRDVKDYFLRLAKKASGTLEKVGYPPCPNGHMASNILWCKSVSDWLKQYTNWMKAPGEKSNEIASIFFDYEIAVGEPRIEEAITDVIFQNAGANRLFFDYLGNDALRKPAPLSFFKKFNVEEEGPYKDKFDIKMRALMPLVDGARLFCLSLNVRGINNTFLRFKQLAIVDPKHAEIYLNCAEAYLILSRIRTAEGLKTDSDGRYINLEELSKADRERLKNALAPMKDLEELIKDRFQLTQFS</sequence>
<dbReference type="InterPro" id="IPR051257">
    <property type="entry name" value="Diverse_CBS-Domain"/>
</dbReference>
<dbReference type="Pfam" id="PF10335">
    <property type="entry name" value="DUF294_C"/>
    <property type="match status" value="1"/>
</dbReference>
<evidence type="ECO:0000313" key="5">
    <source>
        <dbReference type="EMBL" id="SCY11387.1"/>
    </source>
</evidence>
<dbReference type="PANTHER" id="PTHR43080">
    <property type="entry name" value="CBS DOMAIN-CONTAINING PROTEIN CBSX3, MITOCHONDRIAL"/>
    <property type="match status" value="1"/>
</dbReference>
<evidence type="ECO:0000259" key="3">
    <source>
        <dbReference type="PROSITE" id="PS50042"/>
    </source>
</evidence>
<dbReference type="CDD" id="cd05401">
    <property type="entry name" value="NT_GlnE_GlnD_like"/>
    <property type="match status" value="1"/>
</dbReference>
<dbReference type="SUPFAM" id="SSF54631">
    <property type="entry name" value="CBS-domain pair"/>
    <property type="match status" value="1"/>
</dbReference>